<dbReference type="InterPro" id="IPR050134">
    <property type="entry name" value="NAD-dep_sirtuin_deacylases"/>
</dbReference>
<dbReference type="SUPFAM" id="SSF52467">
    <property type="entry name" value="DHS-like NAD/FAD-binding domain"/>
    <property type="match status" value="1"/>
</dbReference>
<feature type="binding site" evidence="3 4">
    <location>
        <position position="233"/>
    </location>
    <ligand>
        <name>Zn(2+)</name>
        <dbReference type="ChEBI" id="CHEBI:29105"/>
    </ligand>
</feature>
<feature type="binding site" evidence="3">
    <location>
        <begin position="270"/>
        <end position="272"/>
    </location>
    <ligand>
        <name>NAD(+)</name>
        <dbReference type="ChEBI" id="CHEBI:57540"/>
    </ligand>
</feature>
<feature type="binding site" evidence="3 4">
    <location>
        <position position="228"/>
    </location>
    <ligand>
        <name>Zn(2+)</name>
        <dbReference type="ChEBI" id="CHEBI:29105"/>
    </ligand>
</feature>
<dbReference type="GO" id="GO:0017136">
    <property type="term" value="F:histone deacetylase activity, NAD-dependent"/>
    <property type="evidence" value="ECO:0007669"/>
    <property type="project" value="TreeGrafter"/>
</dbReference>
<evidence type="ECO:0000256" key="4">
    <source>
        <dbReference type="PROSITE-ProRule" id="PRU00236"/>
    </source>
</evidence>
<dbReference type="GO" id="GO:0036054">
    <property type="term" value="F:protein-malonyllysine demalonylase activity"/>
    <property type="evidence" value="ECO:0007669"/>
    <property type="project" value="UniProtKB-UniRule"/>
</dbReference>
<evidence type="ECO:0000259" key="5">
    <source>
        <dbReference type="PROSITE" id="PS50305"/>
    </source>
</evidence>
<comment type="similarity">
    <text evidence="3">Belongs to the sirtuin family. Class III subfamily.</text>
</comment>
<keyword evidence="7" id="KW-1185">Reference proteome</keyword>
<feature type="binding site" evidence="3">
    <location>
        <position position="123"/>
    </location>
    <ligand>
        <name>substrate</name>
    </ligand>
</feature>
<keyword evidence="3 4" id="KW-0862">Zinc</keyword>
<keyword evidence="3 4" id="KW-0479">Metal-binding</keyword>
<dbReference type="PANTHER" id="PTHR11085:SF10">
    <property type="entry name" value="NAD-DEPENDENT PROTEIN DEACYLASE SIRTUIN-5, MITOCHONDRIAL-RELATED"/>
    <property type="match status" value="1"/>
</dbReference>
<feature type="binding site" evidence="3">
    <location>
        <position position="126"/>
    </location>
    <ligand>
        <name>substrate</name>
    </ligand>
</feature>
<dbReference type="CDD" id="cd01412">
    <property type="entry name" value="SIRT5_Af1_CobB"/>
    <property type="match status" value="1"/>
</dbReference>
<dbReference type="NCBIfam" id="NF001753">
    <property type="entry name" value="PRK00481.1-3"/>
    <property type="match status" value="1"/>
</dbReference>
<proteinExistence type="inferred from homology"/>
<evidence type="ECO:0000256" key="1">
    <source>
        <dbReference type="ARBA" id="ARBA00022679"/>
    </source>
</evidence>
<comment type="subcellular location">
    <subcellularLocation>
        <location evidence="3">Mitochondrion</location>
    </subcellularLocation>
</comment>
<comment type="caution">
    <text evidence="3">Lacks conserved residue(s) required for the propagation of feature annotation.</text>
</comment>
<dbReference type="GO" id="GO:0005739">
    <property type="term" value="C:mitochondrion"/>
    <property type="evidence" value="ECO:0007669"/>
    <property type="project" value="UniProtKB-SubCell"/>
</dbReference>
<evidence type="ECO:0000256" key="3">
    <source>
        <dbReference type="HAMAP-Rule" id="MF_03160"/>
    </source>
</evidence>
<sequence>MKLWSGDTGLPEMTTKSNVRPILIINGSVLLRISKSTHRSSRSTHPLDIKKRSQLCTMNVMKSFREILSNSKNVLILTGSGISAESGVPTFRGAGGYWRKYQAQSLATPEAFAANPSLVWEFYEYRRRLVSEVKPNKAHEAIAAFQKRFVKDGKKVTVITQNIDGLHQKAGTEDILELHGSLYRTRCTKCYNISINENIPICAALDGKGAPDPNITSSTIPIEELPRCENVNCNGLLRPDIVWFGENLDESVLSKAYEIVETCDVCLVIGTSSIVYPAAMFAPQVANRGVPVAEFNIEMTPATRQFQ</sequence>
<feature type="active site" description="Proton acceptor" evidence="3 4">
    <location>
        <position position="179"/>
    </location>
</feature>
<comment type="catalytic activity">
    <reaction evidence="3">
        <text>N(6)-succinyl-L-lysyl-[protein] + NAD(+) + H2O = 2''-O-succinyl-ADP-D-ribose + nicotinamide + L-lysyl-[protein]</text>
        <dbReference type="Rhea" id="RHEA:47668"/>
        <dbReference type="Rhea" id="RHEA-COMP:9752"/>
        <dbReference type="Rhea" id="RHEA-COMP:11877"/>
        <dbReference type="ChEBI" id="CHEBI:15377"/>
        <dbReference type="ChEBI" id="CHEBI:17154"/>
        <dbReference type="ChEBI" id="CHEBI:29969"/>
        <dbReference type="ChEBI" id="CHEBI:57540"/>
        <dbReference type="ChEBI" id="CHEBI:87830"/>
        <dbReference type="ChEBI" id="CHEBI:87832"/>
    </reaction>
</comment>
<comment type="catalytic activity">
    <reaction evidence="3">
        <text>N(6)-glutaryl-L-lysyl-[protein] + NAD(+) + H2O = 2''-O-glutaryl-ADP-D-ribose + nicotinamide + L-lysyl-[protein]</text>
        <dbReference type="Rhea" id="RHEA:47664"/>
        <dbReference type="Rhea" id="RHEA-COMP:9752"/>
        <dbReference type="Rhea" id="RHEA-COMP:11875"/>
        <dbReference type="ChEBI" id="CHEBI:15377"/>
        <dbReference type="ChEBI" id="CHEBI:17154"/>
        <dbReference type="ChEBI" id="CHEBI:29969"/>
        <dbReference type="ChEBI" id="CHEBI:57540"/>
        <dbReference type="ChEBI" id="CHEBI:87828"/>
        <dbReference type="ChEBI" id="CHEBI:87829"/>
    </reaction>
</comment>
<dbReference type="GO" id="GO:0008270">
    <property type="term" value="F:zinc ion binding"/>
    <property type="evidence" value="ECO:0007669"/>
    <property type="project" value="UniProtKB-UniRule"/>
</dbReference>
<dbReference type="InterPro" id="IPR029035">
    <property type="entry name" value="DHS-like_NAD/FAD-binding_dom"/>
</dbReference>
<dbReference type="EMBL" id="JACSEA010000001">
    <property type="protein sequence ID" value="KAF7411507.1"/>
    <property type="molecule type" value="Genomic_DNA"/>
</dbReference>
<evidence type="ECO:0000313" key="7">
    <source>
        <dbReference type="Proteomes" id="UP000614350"/>
    </source>
</evidence>
<keyword evidence="2 3" id="KW-0520">NAD</keyword>
<dbReference type="Gene3D" id="3.40.50.1220">
    <property type="entry name" value="TPP-binding domain"/>
    <property type="match status" value="1"/>
</dbReference>
<dbReference type="Pfam" id="PF02146">
    <property type="entry name" value="SIR2"/>
    <property type="match status" value="1"/>
</dbReference>
<comment type="cofactor">
    <cofactor evidence="3">
        <name>Zn(2+)</name>
        <dbReference type="ChEBI" id="CHEBI:29105"/>
    </cofactor>
    <text evidence="3">Binds 1 zinc ion per subunit.</text>
</comment>
<feature type="binding site" evidence="3">
    <location>
        <position position="307"/>
    </location>
    <ligand>
        <name>NAD(+)</name>
        <dbReference type="ChEBI" id="CHEBI:57540"/>
    </ligand>
</feature>
<comment type="catalytic activity">
    <reaction evidence="3">
        <text>N(6)-malonyl-L-lysyl-[protein] + NAD(+) + H2O = 2''-O-malonyl-ADP-D-ribose + nicotinamide + L-lysyl-[protein]</text>
        <dbReference type="Rhea" id="RHEA:47672"/>
        <dbReference type="Rhea" id="RHEA-COMP:9752"/>
        <dbReference type="Rhea" id="RHEA-COMP:11878"/>
        <dbReference type="ChEBI" id="CHEBI:15377"/>
        <dbReference type="ChEBI" id="CHEBI:17154"/>
        <dbReference type="ChEBI" id="CHEBI:29969"/>
        <dbReference type="ChEBI" id="CHEBI:57540"/>
        <dbReference type="ChEBI" id="CHEBI:87831"/>
        <dbReference type="ChEBI" id="CHEBI:87833"/>
    </reaction>
</comment>
<dbReference type="InterPro" id="IPR027546">
    <property type="entry name" value="Sirtuin_class_III"/>
</dbReference>
<feature type="domain" description="Deacetylase sirtuin-type" evidence="5">
    <location>
        <begin position="54"/>
        <end position="307"/>
    </location>
</feature>
<comment type="caution">
    <text evidence="6">The sequence shown here is derived from an EMBL/GenBank/DDBJ whole genome shotgun (WGS) entry which is preliminary data.</text>
</comment>
<reference evidence="6" key="1">
    <citation type="journal article" date="2020" name="G3 (Bethesda)">
        <title>High-Quality Assemblies for Three Invasive Social Wasps from the &lt;i&gt;Vespula&lt;/i&gt; Genus.</title>
        <authorList>
            <person name="Harrop T.W.R."/>
            <person name="Guhlin J."/>
            <person name="McLaughlin G.M."/>
            <person name="Permina E."/>
            <person name="Stockwell P."/>
            <person name="Gilligan J."/>
            <person name="Le Lec M.F."/>
            <person name="Gruber M.A.M."/>
            <person name="Quinn O."/>
            <person name="Lovegrove M."/>
            <person name="Duncan E.J."/>
            <person name="Remnant E.J."/>
            <person name="Van Eeckhoven J."/>
            <person name="Graham B."/>
            <person name="Knapp R.A."/>
            <person name="Langford K.W."/>
            <person name="Kronenberg Z."/>
            <person name="Press M.O."/>
            <person name="Eacker S.M."/>
            <person name="Wilson-Rankin E.E."/>
            <person name="Purcell J."/>
            <person name="Lester P.J."/>
            <person name="Dearden P.K."/>
        </authorList>
    </citation>
    <scope>NUCLEOTIDE SEQUENCE</scope>
    <source>
        <strain evidence="6">Marl-1</strain>
    </source>
</reference>
<feature type="binding site" evidence="3">
    <location>
        <begin position="161"/>
        <end position="164"/>
    </location>
    <ligand>
        <name>NAD(+)</name>
        <dbReference type="ChEBI" id="CHEBI:57540"/>
    </ligand>
</feature>
<keyword evidence="3" id="KW-0496">Mitochondrion</keyword>
<evidence type="ECO:0000256" key="2">
    <source>
        <dbReference type="ARBA" id="ARBA00023027"/>
    </source>
</evidence>
<feature type="binding site" evidence="3">
    <location>
        <begin position="296"/>
        <end position="298"/>
    </location>
    <ligand>
        <name>NAD(+)</name>
        <dbReference type="ChEBI" id="CHEBI:57540"/>
    </ligand>
</feature>
<feature type="binding site" evidence="3 4">
    <location>
        <position position="187"/>
    </location>
    <ligand>
        <name>Zn(2+)</name>
        <dbReference type="ChEBI" id="CHEBI:29105"/>
    </ligand>
</feature>
<dbReference type="Proteomes" id="UP000614350">
    <property type="component" value="Unassembled WGS sequence"/>
</dbReference>
<protein>
    <recommendedName>
        <fullName evidence="3">NAD-dependent protein deacylase</fullName>
        <ecNumber evidence="3">2.3.1.-</ecNumber>
    </recommendedName>
    <alternativeName>
        <fullName evidence="3">Regulatory protein SIR2 homolog 5</fullName>
    </alternativeName>
</protein>
<dbReference type="AlphaFoldDB" id="A0A834KT26"/>
<dbReference type="EC" id="2.3.1.-" evidence="3"/>
<dbReference type="HAMAP" id="MF_01121">
    <property type="entry name" value="Sirtuin_ClassIII"/>
    <property type="match status" value="1"/>
</dbReference>
<evidence type="ECO:0000313" key="6">
    <source>
        <dbReference type="EMBL" id="KAF7411507.1"/>
    </source>
</evidence>
<organism evidence="6 7">
    <name type="scientific">Vespula vulgaris</name>
    <name type="common">Yellow jacket</name>
    <name type="synonym">Wasp</name>
    <dbReference type="NCBI Taxonomy" id="7454"/>
    <lineage>
        <taxon>Eukaryota</taxon>
        <taxon>Metazoa</taxon>
        <taxon>Ecdysozoa</taxon>
        <taxon>Arthropoda</taxon>
        <taxon>Hexapoda</taxon>
        <taxon>Insecta</taxon>
        <taxon>Pterygota</taxon>
        <taxon>Neoptera</taxon>
        <taxon>Endopterygota</taxon>
        <taxon>Hymenoptera</taxon>
        <taxon>Apocrita</taxon>
        <taxon>Aculeata</taxon>
        <taxon>Vespoidea</taxon>
        <taxon>Vespidae</taxon>
        <taxon>Vespinae</taxon>
        <taxon>Vespula</taxon>
    </lineage>
</organism>
<accession>A0A834KT26</accession>
<dbReference type="Gene3D" id="3.30.1600.10">
    <property type="entry name" value="SIR2/SIRT2 'Small Domain"/>
    <property type="match status" value="1"/>
</dbReference>
<dbReference type="InterPro" id="IPR026590">
    <property type="entry name" value="Ssirtuin_cat_dom"/>
</dbReference>
<dbReference type="GO" id="GO:0070403">
    <property type="term" value="F:NAD+ binding"/>
    <property type="evidence" value="ECO:0007669"/>
    <property type="project" value="UniProtKB-UniRule"/>
</dbReference>
<dbReference type="PANTHER" id="PTHR11085">
    <property type="entry name" value="NAD-DEPENDENT PROTEIN DEACYLASE SIRTUIN-5, MITOCHONDRIAL-RELATED"/>
    <property type="match status" value="1"/>
</dbReference>
<gene>
    <name evidence="6" type="ORF">HZH66_000403</name>
</gene>
<comment type="function">
    <text evidence="3">NAD-dependent lysine demalonylase, desuccinylase and deglutarylase that specifically removes malonyl, succinyl and glutaryl groups on target proteins. Has weak NAD-dependent protein deacetylase activity; however this activity may not be physiologically relevant in vivo.</text>
</comment>
<feature type="binding site" evidence="3 4">
    <location>
        <position position="190"/>
    </location>
    <ligand>
        <name>Zn(2+)</name>
        <dbReference type="ChEBI" id="CHEBI:29105"/>
    </ligand>
</feature>
<keyword evidence="1 3" id="KW-0808">Transferase</keyword>
<name>A0A834KT26_VESVU</name>
<comment type="domain">
    <text evidence="3">In contrast to class I sirtuins, class III sirtuins have only weak deacetylase activity. Difference in substrate specificity is probably due to a larger hydrophobic pocket with 2 residues (Tyr-123 and Arg-126) that bind to malonylated and succinylated substrates and define the specificity.</text>
</comment>
<dbReference type="PROSITE" id="PS50305">
    <property type="entry name" value="SIRTUIN"/>
    <property type="match status" value="1"/>
</dbReference>
<dbReference type="GO" id="GO:0036055">
    <property type="term" value="F:protein-succinyllysine desuccinylase activity"/>
    <property type="evidence" value="ECO:0007669"/>
    <property type="project" value="UniProtKB-UniRule"/>
</dbReference>
<dbReference type="InterPro" id="IPR026591">
    <property type="entry name" value="Sirtuin_cat_small_dom_sf"/>
</dbReference>
<dbReference type="GO" id="GO:0005634">
    <property type="term" value="C:nucleus"/>
    <property type="evidence" value="ECO:0007669"/>
    <property type="project" value="TreeGrafter"/>
</dbReference>
<dbReference type="InterPro" id="IPR003000">
    <property type="entry name" value="Sirtuin"/>
</dbReference>